<dbReference type="InterPro" id="IPR016192">
    <property type="entry name" value="APOBEC/CMP_deaminase_Zn-bd"/>
</dbReference>
<dbReference type="CDD" id="cd01285">
    <property type="entry name" value="nucleoside_deaminase"/>
    <property type="match status" value="1"/>
</dbReference>
<dbReference type="InterPro" id="IPR002125">
    <property type="entry name" value="CMP_dCMP_dom"/>
</dbReference>
<gene>
    <name evidence="4" type="ORF">KDH_24800</name>
</gene>
<keyword evidence="2" id="KW-0862">Zinc</keyword>
<keyword evidence="5" id="KW-1185">Reference proteome</keyword>
<organism evidence="4 5">
    <name type="scientific">Dictyobacter halimunensis</name>
    <dbReference type="NCBI Taxonomy" id="3026934"/>
    <lineage>
        <taxon>Bacteria</taxon>
        <taxon>Bacillati</taxon>
        <taxon>Chloroflexota</taxon>
        <taxon>Ktedonobacteria</taxon>
        <taxon>Ktedonobacterales</taxon>
        <taxon>Dictyobacteraceae</taxon>
        <taxon>Dictyobacter</taxon>
    </lineage>
</organism>
<accession>A0ABQ6FN13</accession>
<evidence type="ECO:0000313" key="4">
    <source>
        <dbReference type="EMBL" id="GLV55636.1"/>
    </source>
</evidence>
<name>A0ABQ6FN13_9CHLR</name>
<dbReference type="Proteomes" id="UP001344906">
    <property type="component" value="Unassembled WGS sequence"/>
</dbReference>
<feature type="domain" description="CMP/dCMP-type deaminase" evidence="3">
    <location>
        <begin position="1"/>
        <end position="118"/>
    </location>
</feature>
<comment type="caution">
    <text evidence="4">The sequence shown here is derived from an EMBL/GenBank/DDBJ whole genome shotgun (WGS) entry which is preliminary data.</text>
</comment>
<protein>
    <recommendedName>
        <fullName evidence="3">CMP/dCMP-type deaminase domain-containing protein</fullName>
    </recommendedName>
</protein>
<dbReference type="SUPFAM" id="SSF53927">
    <property type="entry name" value="Cytidine deaminase-like"/>
    <property type="match status" value="1"/>
</dbReference>
<dbReference type="InterPro" id="IPR016193">
    <property type="entry name" value="Cytidine_deaminase-like"/>
</dbReference>
<dbReference type="PROSITE" id="PS00903">
    <property type="entry name" value="CYT_DCMP_DEAMINASES_1"/>
    <property type="match status" value="1"/>
</dbReference>
<dbReference type="Pfam" id="PF00383">
    <property type="entry name" value="dCMP_cyt_deam_1"/>
    <property type="match status" value="1"/>
</dbReference>
<sequence>MAFGQQWMGLAAGGLPCGSSILDDQGQVVALGRNHVYDLPDKANTSATSPLQYTRVAHAEINALALVPSDREPQKLILWTTQHPCIMCAAALRFIGIGKVYYIADDPSDRSPFSNIIASRGNITYKALGDKLWWMVSNLLFLYNSAVERGKDANNLRKNRDRYPELVQLVLQIAKDDPLGQAARAGIELPQALLPYYPTILQAASEFDL</sequence>
<evidence type="ECO:0000313" key="5">
    <source>
        <dbReference type="Proteomes" id="UP001344906"/>
    </source>
</evidence>
<dbReference type="EMBL" id="BSRI01000001">
    <property type="protein sequence ID" value="GLV55636.1"/>
    <property type="molecule type" value="Genomic_DNA"/>
</dbReference>
<keyword evidence="1" id="KW-0479">Metal-binding</keyword>
<proteinExistence type="predicted"/>
<evidence type="ECO:0000259" key="3">
    <source>
        <dbReference type="PROSITE" id="PS51747"/>
    </source>
</evidence>
<evidence type="ECO:0000256" key="1">
    <source>
        <dbReference type="ARBA" id="ARBA00022723"/>
    </source>
</evidence>
<evidence type="ECO:0000256" key="2">
    <source>
        <dbReference type="ARBA" id="ARBA00022833"/>
    </source>
</evidence>
<reference evidence="4 5" key="1">
    <citation type="submission" date="2023-02" db="EMBL/GenBank/DDBJ databases">
        <title>Dictyobacter halimunensis sp. nov., a new member of the class Ktedonobacteria from forest soil in a geothermal area.</title>
        <authorList>
            <person name="Rachmania M.K."/>
            <person name="Ningsih F."/>
            <person name="Sakai Y."/>
            <person name="Yabe S."/>
            <person name="Yokota A."/>
            <person name="Sjamsuridzal W."/>
        </authorList>
    </citation>
    <scope>NUCLEOTIDE SEQUENCE [LARGE SCALE GENOMIC DNA]</scope>
    <source>
        <strain evidence="4 5">S3.2.2.5</strain>
    </source>
</reference>
<dbReference type="PROSITE" id="PS51747">
    <property type="entry name" value="CYT_DCMP_DEAMINASES_2"/>
    <property type="match status" value="1"/>
</dbReference>
<dbReference type="Gene3D" id="3.40.140.10">
    <property type="entry name" value="Cytidine Deaminase, domain 2"/>
    <property type="match status" value="1"/>
</dbReference>